<dbReference type="AlphaFoldDB" id="A0A9J5WM98"/>
<dbReference type="EMBL" id="JACXVP010000011">
    <property type="protein sequence ID" value="KAG5577041.1"/>
    <property type="molecule type" value="Genomic_DNA"/>
</dbReference>
<evidence type="ECO:0000256" key="1">
    <source>
        <dbReference type="SAM" id="MobiDB-lite"/>
    </source>
</evidence>
<dbReference type="Proteomes" id="UP000824120">
    <property type="component" value="Chromosome 11"/>
</dbReference>
<feature type="compositionally biased region" description="Basic and acidic residues" evidence="1">
    <location>
        <begin position="108"/>
        <end position="124"/>
    </location>
</feature>
<comment type="caution">
    <text evidence="2">The sequence shown here is derived from an EMBL/GenBank/DDBJ whole genome shotgun (WGS) entry which is preliminary data.</text>
</comment>
<name>A0A9J5WM98_SOLCO</name>
<proteinExistence type="predicted"/>
<sequence length="376" mass="42901">NQSMLTPHQFTERKRGLINAEVIALSTVSFAIVPLAGETNIYTGEDLVDPFRLNKKYHDILDDWTCEKRRRPNDGYEKMEVKVDSETNMVKEIKIGSPKRPSKKRKKESSNSEHTTTKQKENNGELHVGNEVALMCEMIELKETSEFVVRSMDNLKNLPNHKAIDNQSSSNLSNDEVLMQSLVQKEETERITNLDCHEAIFVLHQEVDKVKKGENKVFAHLNKKNELNSEFSQSVGKECSRPSKFNKLSSPNVSIDVLHLMSPLFQEVENTSFANLELQNIVLEDKVHREINDHVVVTLANNEELTISFSYNEETMEEVPISQLLEIENNENAHMEKGLPCEDNYGEKEMIVNLTNNVKFVTATDLTLEKGILINS</sequence>
<gene>
    <name evidence="2" type="ORF">H5410_057175</name>
</gene>
<reference evidence="2 3" key="1">
    <citation type="submission" date="2020-09" db="EMBL/GenBank/DDBJ databases">
        <title>De no assembly of potato wild relative species, Solanum commersonii.</title>
        <authorList>
            <person name="Cho K."/>
        </authorList>
    </citation>
    <scope>NUCLEOTIDE SEQUENCE [LARGE SCALE GENOMIC DNA]</scope>
    <source>
        <strain evidence="2">LZ3.2</strain>
        <tissue evidence="2">Leaf</tissue>
    </source>
</reference>
<accession>A0A9J5WM98</accession>
<keyword evidence="3" id="KW-1185">Reference proteome</keyword>
<protein>
    <submittedName>
        <fullName evidence="2">Uncharacterized protein</fullName>
    </submittedName>
</protein>
<feature type="non-terminal residue" evidence="2">
    <location>
        <position position="1"/>
    </location>
</feature>
<dbReference type="OrthoDB" id="1320524at2759"/>
<evidence type="ECO:0000313" key="3">
    <source>
        <dbReference type="Proteomes" id="UP000824120"/>
    </source>
</evidence>
<feature type="region of interest" description="Disordered" evidence="1">
    <location>
        <begin position="87"/>
        <end position="126"/>
    </location>
</feature>
<evidence type="ECO:0000313" key="2">
    <source>
        <dbReference type="EMBL" id="KAG5577041.1"/>
    </source>
</evidence>
<organism evidence="2 3">
    <name type="scientific">Solanum commersonii</name>
    <name type="common">Commerson's wild potato</name>
    <name type="synonym">Commerson's nightshade</name>
    <dbReference type="NCBI Taxonomy" id="4109"/>
    <lineage>
        <taxon>Eukaryota</taxon>
        <taxon>Viridiplantae</taxon>
        <taxon>Streptophyta</taxon>
        <taxon>Embryophyta</taxon>
        <taxon>Tracheophyta</taxon>
        <taxon>Spermatophyta</taxon>
        <taxon>Magnoliopsida</taxon>
        <taxon>eudicotyledons</taxon>
        <taxon>Gunneridae</taxon>
        <taxon>Pentapetalae</taxon>
        <taxon>asterids</taxon>
        <taxon>lamiids</taxon>
        <taxon>Solanales</taxon>
        <taxon>Solanaceae</taxon>
        <taxon>Solanoideae</taxon>
        <taxon>Solaneae</taxon>
        <taxon>Solanum</taxon>
    </lineage>
</organism>